<evidence type="ECO:0000313" key="3">
    <source>
        <dbReference type="Proteomes" id="UP001501074"/>
    </source>
</evidence>
<comment type="caution">
    <text evidence="2">The sequence shown here is derived from an EMBL/GenBank/DDBJ whole genome shotgun (WGS) entry which is preliminary data.</text>
</comment>
<reference evidence="3" key="1">
    <citation type="journal article" date="2019" name="Int. J. Syst. Evol. Microbiol.">
        <title>The Global Catalogue of Microorganisms (GCM) 10K type strain sequencing project: providing services to taxonomists for standard genome sequencing and annotation.</title>
        <authorList>
            <consortium name="The Broad Institute Genomics Platform"/>
            <consortium name="The Broad Institute Genome Sequencing Center for Infectious Disease"/>
            <person name="Wu L."/>
            <person name="Ma J."/>
        </authorList>
    </citation>
    <scope>NUCLEOTIDE SEQUENCE [LARGE SCALE GENOMIC DNA]</scope>
    <source>
        <strain evidence="3">JCM 16902</strain>
    </source>
</reference>
<sequence>MIPGDAAGETLARQHDLALREAYEIIEAAQDHDVTESVAQLDARSRSHGWDDVRLLLHFARSLAARDAGEDDSEHVETMVEAARRLGDPALLALALATTAQRAADSRSARPEPAPGAEPLVRAVVLLDDTDSLVVHRVAAHLEVAGAFHALGLRALAYEQFTLLDDLFAGEHDPIWADVLRRQRRVVYANGMDMAIDDACAQAEIGDWDGARRAAARRLPEVLPPLTPDWPPTWQAMIHAFADLFAALAGLSSPADRSLVVLQASDPATDANIAMLSVADAIRAHQAGDPARAARLAEACAGAIGPNVPVHLRLLALSLAAHSPQTPPAALTYARELVSLRWNSRLSRLTSMRAAIDAERRRVEHEFLRDQVLVDDLTGLGNRRAYTAYLDRIRRSLAVTAARPDQDRRIRRRARRPPDLVIMMIDIDHFKAVNDSFGHDIGDEVLRRMGSVLSAQVRSGDLAARLGGDEFVVVMAQDGQGVAESRAQSIVQAVRDYPWDEVAPGMTISVSLGLHQGPASDLALLPAEADRQLYVAKRKGRGRVAGISPEPA</sequence>
<dbReference type="Gene3D" id="3.30.70.270">
    <property type="match status" value="1"/>
</dbReference>
<keyword evidence="3" id="KW-1185">Reference proteome</keyword>
<dbReference type="PANTHER" id="PTHR45138:SF9">
    <property type="entry name" value="DIGUANYLATE CYCLASE DGCM-RELATED"/>
    <property type="match status" value="1"/>
</dbReference>
<dbReference type="SUPFAM" id="SSF55073">
    <property type="entry name" value="Nucleotide cyclase"/>
    <property type="match status" value="1"/>
</dbReference>
<organism evidence="2 3">
    <name type="scientific">Kineosporia mesophila</name>
    <dbReference type="NCBI Taxonomy" id="566012"/>
    <lineage>
        <taxon>Bacteria</taxon>
        <taxon>Bacillati</taxon>
        <taxon>Actinomycetota</taxon>
        <taxon>Actinomycetes</taxon>
        <taxon>Kineosporiales</taxon>
        <taxon>Kineosporiaceae</taxon>
        <taxon>Kineosporia</taxon>
    </lineage>
</organism>
<gene>
    <name evidence="2" type="ORF">GCM10022223_51030</name>
</gene>
<protein>
    <recommendedName>
        <fullName evidence="1">GGDEF domain-containing protein</fullName>
    </recommendedName>
</protein>
<dbReference type="EMBL" id="BAAAZO010000010">
    <property type="protein sequence ID" value="GAA3627534.1"/>
    <property type="molecule type" value="Genomic_DNA"/>
</dbReference>
<dbReference type="InterPro" id="IPR029787">
    <property type="entry name" value="Nucleotide_cyclase"/>
</dbReference>
<dbReference type="InterPro" id="IPR050469">
    <property type="entry name" value="Diguanylate_Cyclase"/>
</dbReference>
<feature type="domain" description="GGDEF" evidence="1">
    <location>
        <begin position="418"/>
        <end position="549"/>
    </location>
</feature>
<dbReference type="SMART" id="SM00267">
    <property type="entry name" value="GGDEF"/>
    <property type="match status" value="1"/>
</dbReference>
<dbReference type="PROSITE" id="PS50887">
    <property type="entry name" value="GGDEF"/>
    <property type="match status" value="1"/>
</dbReference>
<dbReference type="InterPro" id="IPR043128">
    <property type="entry name" value="Rev_trsase/Diguanyl_cyclase"/>
</dbReference>
<dbReference type="NCBIfam" id="TIGR00254">
    <property type="entry name" value="GGDEF"/>
    <property type="match status" value="1"/>
</dbReference>
<name>A0ABP7A9E9_9ACTN</name>
<dbReference type="Pfam" id="PF00990">
    <property type="entry name" value="GGDEF"/>
    <property type="match status" value="1"/>
</dbReference>
<dbReference type="InterPro" id="IPR000160">
    <property type="entry name" value="GGDEF_dom"/>
</dbReference>
<evidence type="ECO:0000313" key="2">
    <source>
        <dbReference type="EMBL" id="GAA3627534.1"/>
    </source>
</evidence>
<dbReference type="RefSeq" id="WP_231489372.1">
    <property type="nucleotide sequence ID" value="NZ_BAAAZO010000010.1"/>
</dbReference>
<evidence type="ECO:0000259" key="1">
    <source>
        <dbReference type="PROSITE" id="PS50887"/>
    </source>
</evidence>
<dbReference type="PANTHER" id="PTHR45138">
    <property type="entry name" value="REGULATORY COMPONENTS OF SENSORY TRANSDUCTION SYSTEM"/>
    <property type="match status" value="1"/>
</dbReference>
<dbReference type="Proteomes" id="UP001501074">
    <property type="component" value="Unassembled WGS sequence"/>
</dbReference>
<dbReference type="CDD" id="cd01949">
    <property type="entry name" value="GGDEF"/>
    <property type="match status" value="1"/>
</dbReference>
<accession>A0ABP7A9E9</accession>
<proteinExistence type="predicted"/>